<accession>A0A395HUW1</accession>
<keyword evidence="1" id="KW-0479">Metal-binding</keyword>
<dbReference type="Gene3D" id="3.40.800.10">
    <property type="entry name" value="Ureohydrolase domain"/>
    <property type="match status" value="1"/>
</dbReference>
<dbReference type="InterPro" id="IPR023696">
    <property type="entry name" value="Ureohydrolase_dom_sf"/>
</dbReference>
<proteinExistence type="inferred from homology"/>
<dbReference type="PANTHER" id="PTHR43782:SF3">
    <property type="entry name" value="ARGINASE"/>
    <property type="match status" value="1"/>
</dbReference>
<sequence length="257" mass="27728">PKTISTTAHRIFHQVHAHTLHGRLALTLGGCHTSTIGTLTATTAALQQTQNQRHQHSPPIHSTTTPAVIILDAHLALNTPSTSPSGNLNGMPLAYATGVAGAATTDSTPDAPFSWIQQAWRVDFRRLVYIGTRDVDPPERDVVARHAIKVFGMEEVRRHGIEKIMDAVFAYLGPETPIHLSVNVDALDPRWAPGTGNPVEGGLSLEDGKCVARRVRDSGNLVAVDVVEVDPTVTDREGVERTVRAAAWLVRCALTEC</sequence>
<dbReference type="VEuPathDB" id="FungiDB:BO97DRAFT_346798"/>
<evidence type="ECO:0000313" key="5">
    <source>
        <dbReference type="EMBL" id="RAL11722.1"/>
    </source>
</evidence>
<organism evidence="5 6">
    <name type="scientific">Aspergillus homomorphus (strain CBS 101889)</name>
    <dbReference type="NCBI Taxonomy" id="1450537"/>
    <lineage>
        <taxon>Eukaryota</taxon>
        <taxon>Fungi</taxon>
        <taxon>Dikarya</taxon>
        <taxon>Ascomycota</taxon>
        <taxon>Pezizomycotina</taxon>
        <taxon>Eurotiomycetes</taxon>
        <taxon>Eurotiomycetidae</taxon>
        <taxon>Eurotiales</taxon>
        <taxon>Aspergillaceae</taxon>
        <taxon>Aspergillus</taxon>
        <taxon>Aspergillus subgen. Circumdati</taxon>
    </lineage>
</organism>
<dbReference type="GeneID" id="37196115"/>
<dbReference type="STRING" id="1450537.A0A395HUW1"/>
<dbReference type="PIRSF" id="PIRSF036979">
    <property type="entry name" value="Arginase"/>
    <property type="match status" value="1"/>
</dbReference>
<dbReference type="AlphaFoldDB" id="A0A395HUW1"/>
<comment type="similarity">
    <text evidence="4">Belongs to the arginase family.</text>
</comment>
<dbReference type="EMBL" id="KZ824287">
    <property type="protein sequence ID" value="RAL11722.1"/>
    <property type="molecule type" value="Genomic_DNA"/>
</dbReference>
<feature type="non-terminal residue" evidence="5">
    <location>
        <position position="1"/>
    </location>
</feature>
<dbReference type="PANTHER" id="PTHR43782">
    <property type="entry name" value="ARGINASE"/>
    <property type="match status" value="1"/>
</dbReference>
<dbReference type="GO" id="GO:0030145">
    <property type="term" value="F:manganese ion binding"/>
    <property type="evidence" value="ECO:0007669"/>
    <property type="project" value="TreeGrafter"/>
</dbReference>
<name>A0A395HUW1_ASPHC</name>
<evidence type="ECO:0000256" key="1">
    <source>
        <dbReference type="ARBA" id="ARBA00022723"/>
    </source>
</evidence>
<dbReference type="SUPFAM" id="SSF52768">
    <property type="entry name" value="Arginase/deacetylase"/>
    <property type="match status" value="1"/>
</dbReference>
<protein>
    <submittedName>
        <fullName evidence="5">Arginase/deacetylase</fullName>
    </submittedName>
</protein>
<reference evidence="5 6" key="1">
    <citation type="submission" date="2018-02" db="EMBL/GenBank/DDBJ databases">
        <title>The genomes of Aspergillus section Nigri reveals drivers in fungal speciation.</title>
        <authorList>
            <consortium name="DOE Joint Genome Institute"/>
            <person name="Vesth T.C."/>
            <person name="Nybo J."/>
            <person name="Theobald S."/>
            <person name="Brandl J."/>
            <person name="Frisvad J.C."/>
            <person name="Nielsen K.F."/>
            <person name="Lyhne E.K."/>
            <person name="Kogle M.E."/>
            <person name="Kuo A."/>
            <person name="Riley R."/>
            <person name="Clum A."/>
            <person name="Nolan M."/>
            <person name="Lipzen A."/>
            <person name="Salamov A."/>
            <person name="Henrissat B."/>
            <person name="Wiebenga A."/>
            <person name="De vries R.P."/>
            <person name="Grigoriev I.V."/>
            <person name="Mortensen U.H."/>
            <person name="Andersen M.R."/>
            <person name="Baker S.E."/>
        </authorList>
    </citation>
    <scope>NUCLEOTIDE SEQUENCE [LARGE SCALE GENOMIC DNA]</scope>
    <source>
        <strain evidence="5 6">CBS 101889</strain>
    </source>
</reference>
<dbReference type="GO" id="GO:0005829">
    <property type="term" value="C:cytosol"/>
    <property type="evidence" value="ECO:0007669"/>
    <property type="project" value="TreeGrafter"/>
</dbReference>
<dbReference type="InterPro" id="IPR006035">
    <property type="entry name" value="Ureohydrolase"/>
</dbReference>
<keyword evidence="6" id="KW-1185">Reference proteome</keyword>
<dbReference type="GO" id="GO:0005634">
    <property type="term" value="C:nucleus"/>
    <property type="evidence" value="ECO:0007669"/>
    <property type="project" value="TreeGrafter"/>
</dbReference>
<evidence type="ECO:0000256" key="3">
    <source>
        <dbReference type="ARBA" id="ARBA00023211"/>
    </source>
</evidence>
<evidence type="ECO:0000256" key="2">
    <source>
        <dbReference type="ARBA" id="ARBA00022801"/>
    </source>
</evidence>
<evidence type="ECO:0000256" key="4">
    <source>
        <dbReference type="PROSITE-ProRule" id="PRU00742"/>
    </source>
</evidence>
<dbReference type="Proteomes" id="UP000248961">
    <property type="component" value="Unassembled WGS sequence"/>
</dbReference>
<dbReference type="Pfam" id="PF00491">
    <property type="entry name" value="Arginase"/>
    <property type="match status" value="1"/>
</dbReference>
<dbReference type="RefSeq" id="XP_025550876.1">
    <property type="nucleotide sequence ID" value="XM_025691826.1"/>
</dbReference>
<keyword evidence="3" id="KW-0464">Manganese</keyword>
<dbReference type="OrthoDB" id="9992747at2759"/>
<dbReference type="GO" id="GO:0004053">
    <property type="term" value="F:arginase activity"/>
    <property type="evidence" value="ECO:0007669"/>
    <property type="project" value="TreeGrafter"/>
</dbReference>
<gene>
    <name evidence="5" type="ORF">BO97DRAFT_346798</name>
</gene>
<dbReference type="PROSITE" id="PS51409">
    <property type="entry name" value="ARGINASE_2"/>
    <property type="match status" value="1"/>
</dbReference>
<keyword evidence="2" id="KW-0378">Hydrolase</keyword>
<evidence type="ECO:0000313" key="6">
    <source>
        <dbReference type="Proteomes" id="UP000248961"/>
    </source>
</evidence>